<dbReference type="GO" id="GO:0009425">
    <property type="term" value="C:bacterial-type flagellum basal body"/>
    <property type="evidence" value="ECO:0007669"/>
    <property type="project" value="UniProtKB-SubCell"/>
</dbReference>
<dbReference type="InterPro" id="IPR036429">
    <property type="entry name" value="SpoA-like_sf"/>
</dbReference>
<dbReference type="SUPFAM" id="SSF103039">
    <property type="entry name" value="CheC-like"/>
    <property type="match status" value="1"/>
</dbReference>
<protein>
    <recommendedName>
        <fullName evidence="4 10">Flagellar motor switch protein FliM</fullName>
    </recommendedName>
</protein>
<keyword evidence="9" id="KW-0975">Bacterial flagellum</keyword>
<dbReference type="AlphaFoldDB" id="A0A132NDU3"/>
<keyword evidence="6" id="KW-0145">Chemotaxis</keyword>
<dbReference type="Pfam" id="PF01052">
    <property type="entry name" value="FliMN_C"/>
    <property type="match status" value="1"/>
</dbReference>
<comment type="subcellular location">
    <subcellularLocation>
        <location evidence="1">Bacterial flagellum basal body</location>
    </subcellularLocation>
    <subcellularLocation>
        <location evidence="2">Cell membrane</location>
        <topology evidence="2">Peripheral membrane protein</topology>
    </subcellularLocation>
</comment>
<feature type="domain" description="Flagellar motor switch protein FliN-like C-terminal" evidence="11">
    <location>
        <begin position="253"/>
        <end position="323"/>
    </location>
</feature>
<evidence type="ECO:0000256" key="3">
    <source>
        <dbReference type="ARBA" id="ARBA00011049"/>
    </source>
</evidence>
<evidence type="ECO:0000256" key="6">
    <source>
        <dbReference type="ARBA" id="ARBA00022500"/>
    </source>
</evidence>
<name>A0A132NDU3_HYDSH</name>
<reference evidence="13 14" key="1">
    <citation type="submission" date="2015-09" db="EMBL/GenBank/DDBJ databases">
        <title>Draft genome sequence of Hydrogenibacillus schlegelii DSM 2000.</title>
        <authorList>
            <person name="Hemp J."/>
        </authorList>
    </citation>
    <scope>NUCLEOTIDE SEQUENCE [LARGE SCALE GENOMIC DNA]</scope>
    <source>
        <strain evidence="13 14">MA 48</strain>
    </source>
</reference>
<evidence type="ECO:0000256" key="8">
    <source>
        <dbReference type="ARBA" id="ARBA00023136"/>
    </source>
</evidence>
<keyword evidence="8" id="KW-0472">Membrane</keyword>
<organism evidence="13 14">
    <name type="scientific">Hydrogenibacillus schlegelii</name>
    <name type="common">Bacillus schlegelii</name>
    <dbReference type="NCBI Taxonomy" id="1484"/>
    <lineage>
        <taxon>Bacteria</taxon>
        <taxon>Bacillati</taxon>
        <taxon>Bacillota</taxon>
        <taxon>Bacilli</taxon>
        <taxon>Bacillales</taxon>
        <taxon>Bacillales Family X. Incertae Sedis</taxon>
        <taxon>Hydrogenibacillus</taxon>
    </lineage>
</organism>
<dbReference type="Pfam" id="PF02154">
    <property type="entry name" value="FliM"/>
    <property type="match status" value="1"/>
</dbReference>
<keyword evidence="7" id="KW-0283">Flagellar rotation</keyword>
<dbReference type="EMBL" id="JAHHQF010000039">
    <property type="protein sequence ID" value="MBT9281447.1"/>
    <property type="molecule type" value="Genomic_DNA"/>
</dbReference>
<evidence type="ECO:0000259" key="11">
    <source>
        <dbReference type="Pfam" id="PF01052"/>
    </source>
</evidence>
<accession>A0A132NDU3</accession>
<dbReference type="PANTHER" id="PTHR30034:SF6">
    <property type="entry name" value="YOP PROTEINS TRANSLOCATION PROTEIN Q"/>
    <property type="match status" value="1"/>
</dbReference>
<sequence>MSDVLSQAEIDALLEALTSGEMNVEALRQEETSARVRAYDFKRALRFSKDHIRTLTRIHENFARLLSTHYSTMLRSYVSLAVASVDQLPYEEFIRSIGASTIVGVYSAAPLKGNFLIEFSPALAYALLERVLGGSGARPFQRYNWTEIEQRIVERLLTRAGQVFRESWQQMIELTPELEDVETNPQFLQIISPNEIVAVVTLSAKIGEMSGMMNICLPHVMLEPLLNRLSARHMLSTVRRELTGEERARLERQIARTPVPVVVELGRATLLLRELLSLEVGDVIRLNRRTEEPLLLYVGSRPKFTVRPGRSRRKLAVLVEGPVKEDDADGG</sequence>
<dbReference type="InterPro" id="IPR028976">
    <property type="entry name" value="CheC-like_sf"/>
</dbReference>
<keyword evidence="13" id="KW-0969">Cilium</keyword>
<evidence type="ECO:0000256" key="10">
    <source>
        <dbReference type="NCBIfam" id="TIGR01397"/>
    </source>
</evidence>
<evidence type="ECO:0000256" key="4">
    <source>
        <dbReference type="ARBA" id="ARBA00021898"/>
    </source>
</evidence>
<dbReference type="Gene3D" id="3.40.1550.10">
    <property type="entry name" value="CheC-like"/>
    <property type="match status" value="1"/>
</dbReference>
<evidence type="ECO:0000256" key="1">
    <source>
        <dbReference type="ARBA" id="ARBA00004117"/>
    </source>
</evidence>
<evidence type="ECO:0000313" key="12">
    <source>
        <dbReference type="EMBL" id="MBT9281447.1"/>
    </source>
</evidence>
<evidence type="ECO:0000256" key="9">
    <source>
        <dbReference type="ARBA" id="ARBA00023143"/>
    </source>
</evidence>
<comment type="caution">
    <text evidence="13">The sequence shown here is derived from an EMBL/GenBank/DDBJ whole genome shotgun (WGS) entry which is preliminary data.</text>
</comment>
<keyword evidence="13" id="KW-0282">Flagellum</keyword>
<keyword evidence="5" id="KW-1003">Cell membrane</keyword>
<dbReference type="PIRSF" id="PIRSF002888">
    <property type="entry name" value="FliM"/>
    <property type="match status" value="1"/>
</dbReference>
<dbReference type="GO" id="GO:0003774">
    <property type="term" value="F:cytoskeletal motor activity"/>
    <property type="evidence" value="ECO:0007669"/>
    <property type="project" value="InterPro"/>
</dbReference>
<dbReference type="Proteomes" id="UP000243024">
    <property type="component" value="Unassembled WGS sequence"/>
</dbReference>
<keyword evidence="14" id="KW-1185">Reference proteome</keyword>
<dbReference type="STRING" id="1484.SA87_09310"/>
<gene>
    <name evidence="12" type="primary">fliM</name>
    <name evidence="12" type="ORF">KM312_02105</name>
    <name evidence="13" type="ORF">SA87_09310</name>
</gene>
<dbReference type="SUPFAM" id="SSF101801">
    <property type="entry name" value="Surface presentation of antigens (SPOA)"/>
    <property type="match status" value="1"/>
</dbReference>
<evidence type="ECO:0000256" key="2">
    <source>
        <dbReference type="ARBA" id="ARBA00004202"/>
    </source>
</evidence>
<dbReference type="InterPro" id="IPR001689">
    <property type="entry name" value="Flag_FliM"/>
</dbReference>
<dbReference type="InterPro" id="IPR001543">
    <property type="entry name" value="FliN-like_C"/>
</dbReference>
<evidence type="ECO:0000256" key="7">
    <source>
        <dbReference type="ARBA" id="ARBA00022779"/>
    </source>
</evidence>
<dbReference type="GO" id="GO:0005886">
    <property type="term" value="C:plasma membrane"/>
    <property type="evidence" value="ECO:0007669"/>
    <property type="project" value="UniProtKB-SubCell"/>
</dbReference>
<dbReference type="PRINTS" id="PR00955">
    <property type="entry name" value="FLGMOTORFLIM"/>
</dbReference>
<dbReference type="GO" id="GO:0050918">
    <property type="term" value="P:positive chemotaxis"/>
    <property type="evidence" value="ECO:0007669"/>
    <property type="project" value="TreeGrafter"/>
</dbReference>
<dbReference type="PANTHER" id="PTHR30034">
    <property type="entry name" value="FLAGELLAR MOTOR SWITCH PROTEIN FLIM"/>
    <property type="match status" value="1"/>
</dbReference>
<dbReference type="GO" id="GO:0071978">
    <property type="term" value="P:bacterial-type flagellum-dependent swarming motility"/>
    <property type="evidence" value="ECO:0007669"/>
    <property type="project" value="TreeGrafter"/>
</dbReference>
<reference evidence="12" key="2">
    <citation type="journal article" date="2021" name="Microbiology">
        <title>Metagenomic Analysis of the Microbial Community in the Underground Coal Fire Area (Kemerovo Region, Russia) Revealed Predominance of Thermophilic Members of the Phyla Deinococcus-thermus, Aquificae, and Firmicutes.</title>
        <authorList>
            <person name="Kadnikov V."/>
            <person name="Mardanov A.V."/>
            <person name="Beletsky A.V."/>
            <person name="Karnachuk O.V."/>
            <person name="Ravin N.V."/>
        </authorList>
    </citation>
    <scope>NUCLEOTIDE SEQUENCE</scope>
    <source>
        <strain evidence="12">RBS10-49</strain>
    </source>
</reference>
<keyword evidence="13" id="KW-0966">Cell projection</keyword>
<dbReference type="EMBL" id="JXBB01000012">
    <property type="protein sequence ID" value="OAR04709.1"/>
    <property type="molecule type" value="Genomic_DNA"/>
</dbReference>
<dbReference type="Proteomes" id="UP000748108">
    <property type="component" value="Unassembled WGS sequence"/>
</dbReference>
<dbReference type="OrthoDB" id="9806941at2"/>
<dbReference type="RefSeq" id="WP_066200053.1">
    <property type="nucleotide sequence ID" value="NZ_CBCSAS010000004.1"/>
</dbReference>
<evidence type="ECO:0000313" key="14">
    <source>
        <dbReference type="Proteomes" id="UP000243024"/>
    </source>
</evidence>
<dbReference type="Gene3D" id="2.30.330.10">
    <property type="entry name" value="SpoA-like"/>
    <property type="match status" value="1"/>
</dbReference>
<dbReference type="CDD" id="cd17908">
    <property type="entry name" value="FliM"/>
    <property type="match status" value="1"/>
</dbReference>
<evidence type="ECO:0000256" key="5">
    <source>
        <dbReference type="ARBA" id="ARBA00022475"/>
    </source>
</evidence>
<comment type="similarity">
    <text evidence="3">Belongs to the FliM family.</text>
</comment>
<dbReference type="NCBIfam" id="TIGR01397">
    <property type="entry name" value="fliM_switch"/>
    <property type="match status" value="1"/>
</dbReference>
<evidence type="ECO:0000313" key="13">
    <source>
        <dbReference type="EMBL" id="OAR04709.1"/>
    </source>
</evidence>
<proteinExistence type="inferred from homology"/>